<gene>
    <name evidence="10" type="ORF">SAMN03080606_01272</name>
</gene>
<sequence>MWDNMKKITILLMILICILTLTGCWNLREISEMGVAVAIGVDLVEDELMELTVQVLIPRRLAQEGYEGNAVVTYSTTGRTTFELFRKITTISSRKIYIGHIQLVVLGEEFAKKGILDTIDFFERDHEFRRQAHILLTKGVSAKAILETGSVIELIPAEHITKAIDNAIHTGTTKKITLIELFKDLNSKGNQVLLPTVFVRHEGIPDVAKDLRIAGTGVFDKDMLIGFLDEFETRGYLWVAGDLHGGILVIPSPKDPLEFISLELMKVNSKMSVSLVDNKPILQIKIKADSNLGEQQKSIDLTTPEMIKYVEEESKKLIKEEILKALYKGQRVHSLDFFGFGEIVAKEHPKYWKEVEDDWDTVFSNAEINIDIESNIRRTGQILQPSTPE</sequence>
<dbReference type="Pfam" id="PF05504">
    <property type="entry name" value="Spore_GerAC"/>
    <property type="match status" value="1"/>
</dbReference>
<dbReference type="RefSeq" id="WP_091541274.1">
    <property type="nucleotide sequence ID" value="NZ_FMUS01000006.1"/>
</dbReference>
<evidence type="ECO:0000256" key="4">
    <source>
        <dbReference type="ARBA" id="ARBA00022729"/>
    </source>
</evidence>
<keyword evidence="4" id="KW-0732">Signal</keyword>
<feature type="domain" description="Spore germination protein N-terminal" evidence="9">
    <location>
        <begin position="28"/>
        <end position="197"/>
    </location>
</feature>
<comment type="similarity">
    <text evidence="2">Belongs to the GerABKC lipoprotein family.</text>
</comment>
<evidence type="ECO:0000256" key="7">
    <source>
        <dbReference type="ARBA" id="ARBA00023288"/>
    </source>
</evidence>
<dbReference type="Gene3D" id="3.30.300.210">
    <property type="entry name" value="Nutrient germinant receptor protein C, domain 3"/>
    <property type="match status" value="1"/>
</dbReference>
<dbReference type="GO" id="GO:0009847">
    <property type="term" value="P:spore germination"/>
    <property type="evidence" value="ECO:0007669"/>
    <property type="project" value="InterPro"/>
</dbReference>
<keyword evidence="3" id="KW-0309">Germination</keyword>
<evidence type="ECO:0000256" key="3">
    <source>
        <dbReference type="ARBA" id="ARBA00022544"/>
    </source>
</evidence>
<evidence type="ECO:0000259" key="9">
    <source>
        <dbReference type="Pfam" id="PF25198"/>
    </source>
</evidence>
<dbReference type="Pfam" id="PF25198">
    <property type="entry name" value="Spore_GerAC_N"/>
    <property type="match status" value="1"/>
</dbReference>
<dbReference type="OrthoDB" id="9816067at2"/>
<keyword evidence="5" id="KW-0472">Membrane</keyword>
<evidence type="ECO:0000256" key="2">
    <source>
        <dbReference type="ARBA" id="ARBA00007886"/>
    </source>
</evidence>
<dbReference type="PROSITE" id="PS51257">
    <property type="entry name" value="PROKAR_LIPOPROTEIN"/>
    <property type="match status" value="1"/>
</dbReference>
<dbReference type="Gene3D" id="6.20.190.10">
    <property type="entry name" value="Nutrient germinant receptor protein C, domain 1"/>
    <property type="match status" value="1"/>
</dbReference>
<dbReference type="STRING" id="1120976.SAMN03080606_01272"/>
<dbReference type="PANTHER" id="PTHR35789:SF1">
    <property type="entry name" value="SPORE GERMINATION PROTEIN B3"/>
    <property type="match status" value="1"/>
</dbReference>
<evidence type="ECO:0000313" key="11">
    <source>
        <dbReference type="Proteomes" id="UP000198636"/>
    </source>
</evidence>
<dbReference type="NCBIfam" id="TIGR02887">
    <property type="entry name" value="spore_ger_x_C"/>
    <property type="match status" value="1"/>
</dbReference>
<evidence type="ECO:0000313" key="10">
    <source>
        <dbReference type="EMBL" id="SCY32075.1"/>
    </source>
</evidence>
<evidence type="ECO:0000256" key="5">
    <source>
        <dbReference type="ARBA" id="ARBA00023136"/>
    </source>
</evidence>
<accession>A0A1G5EYJ3</accession>
<keyword evidence="6" id="KW-0564">Palmitate</keyword>
<dbReference type="InterPro" id="IPR057336">
    <property type="entry name" value="GerAC_N"/>
</dbReference>
<name>A0A1G5EYJ3_9FIRM</name>
<dbReference type="GO" id="GO:0016020">
    <property type="term" value="C:membrane"/>
    <property type="evidence" value="ECO:0007669"/>
    <property type="project" value="UniProtKB-SubCell"/>
</dbReference>
<keyword evidence="11" id="KW-1185">Reference proteome</keyword>
<evidence type="ECO:0000256" key="6">
    <source>
        <dbReference type="ARBA" id="ARBA00023139"/>
    </source>
</evidence>
<dbReference type="InterPro" id="IPR008844">
    <property type="entry name" value="Spore_GerAC-like"/>
</dbReference>
<keyword evidence="7" id="KW-0449">Lipoprotein</keyword>
<proteinExistence type="inferred from homology"/>
<evidence type="ECO:0000256" key="1">
    <source>
        <dbReference type="ARBA" id="ARBA00004635"/>
    </source>
</evidence>
<dbReference type="InterPro" id="IPR038501">
    <property type="entry name" value="Spore_GerAC_C_sf"/>
</dbReference>
<dbReference type="EMBL" id="FMUS01000006">
    <property type="protein sequence ID" value="SCY32075.1"/>
    <property type="molecule type" value="Genomic_DNA"/>
</dbReference>
<dbReference type="AlphaFoldDB" id="A0A1G5EYJ3"/>
<organism evidence="10 11">
    <name type="scientific">Alkaliphilus peptidifermentans DSM 18978</name>
    <dbReference type="NCBI Taxonomy" id="1120976"/>
    <lineage>
        <taxon>Bacteria</taxon>
        <taxon>Bacillati</taxon>
        <taxon>Bacillota</taxon>
        <taxon>Clostridia</taxon>
        <taxon>Peptostreptococcales</taxon>
        <taxon>Natronincolaceae</taxon>
        <taxon>Alkaliphilus</taxon>
    </lineage>
</organism>
<dbReference type="PANTHER" id="PTHR35789">
    <property type="entry name" value="SPORE GERMINATION PROTEIN B3"/>
    <property type="match status" value="1"/>
</dbReference>
<dbReference type="Proteomes" id="UP000198636">
    <property type="component" value="Unassembled WGS sequence"/>
</dbReference>
<feature type="domain" description="Spore germination GerAC-like C-terminal" evidence="8">
    <location>
        <begin position="215"/>
        <end position="380"/>
    </location>
</feature>
<reference evidence="10 11" key="1">
    <citation type="submission" date="2016-10" db="EMBL/GenBank/DDBJ databases">
        <authorList>
            <person name="de Groot N.N."/>
        </authorList>
    </citation>
    <scope>NUCLEOTIDE SEQUENCE [LARGE SCALE GENOMIC DNA]</scope>
    <source>
        <strain evidence="10 11">DSM 18978</strain>
    </source>
</reference>
<protein>
    <submittedName>
        <fullName evidence="10">Spore germination protein KC</fullName>
    </submittedName>
</protein>
<evidence type="ECO:0000259" key="8">
    <source>
        <dbReference type="Pfam" id="PF05504"/>
    </source>
</evidence>
<comment type="subcellular location">
    <subcellularLocation>
        <location evidence="1">Membrane</location>
        <topology evidence="1">Lipid-anchor</topology>
    </subcellularLocation>
</comment>
<dbReference type="InterPro" id="IPR046953">
    <property type="entry name" value="Spore_GerAC-like_C"/>
</dbReference>